<gene>
    <name evidence="1" type="ORF">NCTC10742_03029</name>
</gene>
<dbReference type="PIRSF" id="PIRSF008546">
    <property type="entry name" value="UCP008546"/>
    <property type="match status" value="1"/>
</dbReference>
<dbReference type="InterPro" id="IPR036287">
    <property type="entry name" value="Rv1873-like_sf"/>
</dbReference>
<dbReference type="EMBL" id="UGQM01000001">
    <property type="protein sequence ID" value="STZ43799.1"/>
    <property type="molecule type" value="Genomic_DNA"/>
</dbReference>
<evidence type="ECO:0000313" key="2">
    <source>
        <dbReference type="Proteomes" id="UP000254291"/>
    </source>
</evidence>
<dbReference type="InterPro" id="IPR014937">
    <property type="entry name" value="DUF1810"/>
</dbReference>
<accession>A0A378SLW8</accession>
<dbReference type="AlphaFoldDB" id="A0A378SLW8"/>
<evidence type="ECO:0000313" key="1">
    <source>
        <dbReference type="EMBL" id="STZ43799.1"/>
    </source>
</evidence>
<organism evidence="1 2">
    <name type="scientific">Mycolicibacterium gilvum</name>
    <dbReference type="NCBI Taxonomy" id="1804"/>
    <lineage>
        <taxon>Bacteria</taxon>
        <taxon>Bacillati</taxon>
        <taxon>Actinomycetota</taxon>
        <taxon>Actinomycetes</taxon>
        <taxon>Mycobacteriales</taxon>
        <taxon>Mycobacteriaceae</taxon>
        <taxon>Mycolicibacterium</taxon>
    </lineage>
</organism>
<reference evidence="1 2" key="1">
    <citation type="submission" date="2018-06" db="EMBL/GenBank/DDBJ databases">
        <authorList>
            <consortium name="Pathogen Informatics"/>
            <person name="Doyle S."/>
        </authorList>
    </citation>
    <scope>NUCLEOTIDE SEQUENCE [LARGE SCALE GENOMIC DNA]</scope>
    <source>
        <strain evidence="1 2">NCTC10742</strain>
    </source>
</reference>
<protein>
    <submittedName>
        <fullName evidence="1">Calpastatin</fullName>
    </submittedName>
</protein>
<dbReference type="Gene3D" id="1.25.40.380">
    <property type="entry name" value="Protein of unknown function DUF1810"/>
    <property type="match status" value="1"/>
</dbReference>
<name>A0A378SLW8_9MYCO</name>
<dbReference type="Proteomes" id="UP000254291">
    <property type="component" value="Unassembled WGS sequence"/>
</dbReference>
<dbReference type="SUPFAM" id="SSF140736">
    <property type="entry name" value="Rv1873-like"/>
    <property type="match status" value="1"/>
</dbReference>
<dbReference type="Pfam" id="PF08837">
    <property type="entry name" value="DUF1810"/>
    <property type="match status" value="1"/>
</dbReference>
<proteinExistence type="predicted"/>
<sequence length="164" mass="17823">MWSLRATGGFAGNPYDMTNDDMTDDSCDLERFVAAQDGVYSTVLAELRAGAKRSHWIWFVFPQLRGLGRSVTAQKYGITSLAEAKAYLAHPVLGPRLRECAELLAAHTGRSATQILGHPDDLKVRSSMTLFAQAAAGADDAVFRTVLDVFYDGQDDPATLQLLG</sequence>